<dbReference type="CDD" id="cd13585">
    <property type="entry name" value="PBP2_TMBP_like"/>
    <property type="match status" value="1"/>
</dbReference>
<evidence type="ECO:0000313" key="2">
    <source>
        <dbReference type="EMBL" id="MEK8128317.1"/>
    </source>
</evidence>
<dbReference type="Proteomes" id="UP001469365">
    <property type="component" value="Unassembled WGS sequence"/>
</dbReference>
<protein>
    <submittedName>
        <fullName evidence="2">Sugar ABC transporter substrate-binding protein</fullName>
    </submittedName>
</protein>
<dbReference type="InterPro" id="IPR050490">
    <property type="entry name" value="Bact_solute-bd_prot1"/>
</dbReference>
<dbReference type="RefSeq" id="WP_341415384.1">
    <property type="nucleotide sequence ID" value="NZ_JBBPCC010000005.1"/>
</dbReference>
<dbReference type="SUPFAM" id="SSF53850">
    <property type="entry name" value="Periplasmic binding protein-like II"/>
    <property type="match status" value="1"/>
</dbReference>
<dbReference type="PANTHER" id="PTHR43649:SF12">
    <property type="entry name" value="DIACETYLCHITOBIOSE BINDING PROTEIN DASA"/>
    <property type="match status" value="1"/>
</dbReference>
<name>A0ABU9DHH6_9BACL</name>
<accession>A0ABU9DHH6</accession>
<proteinExistence type="predicted"/>
<dbReference type="EMBL" id="JBBPCC010000005">
    <property type="protein sequence ID" value="MEK8128317.1"/>
    <property type="molecule type" value="Genomic_DNA"/>
</dbReference>
<evidence type="ECO:0000313" key="3">
    <source>
        <dbReference type="Proteomes" id="UP001469365"/>
    </source>
</evidence>
<gene>
    <name evidence="2" type="ORF">WMW72_10415</name>
</gene>
<feature type="chain" id="PRO_5045334157" evidence="1">
    <location>
        <begin position="22"/>
        <end position="441"/>
    </location>
</feature>
<dbReference type="Pfam" id="PF01547">
    <property type="entry name" value="SBP_bac_1"/>
    <property type="match status" value="1"/>
</dbReference>
<sequence>MNKKWSLLTGTLLVTTSILTACGAKTDTPAAAGISSSNAPSPSADVKQQKPVTLKFSIWGNDTHKKMYEDMIAKYKEKNPNISVEITIIPFADYQQKLSIMQASNSAPDVAWLAERMIPQFIQGGQLLDVTSLKTDAAYKFDDVFPTTLDLLTKDGKIYGIPFSTPTSMIYYNATMFKAKGLATPTELYKQGKWTYEEFLKAAKVLADPAKGVYGTNFVRNGWTNWPDALQTVFNSYGAELLSKDGTKVTLNSKEGEQALQLYSDMIFKDKVHPKPGDQTTFDTGKIAMQKELFSYMGKAKAIKDFEWDIAPLPQGPKGAGTTMGYAGVVVMKDSKNPKEATDFLQYITNAENMNMTSQYFVPSRKSILESDSFLKQGPSPESVKLAVIDQMAGATTLPAHKNWQQIDTKMQTILDLLYAQSATPKDVLIKAESEVTPLLK</sequence>
<dbReference type="PANTHER" id="PTHR43649">
    <property type="entry name" value="ARABINOSE-BINDING PROTEIN-RELATED"/>
    <property type="match status" value="1"/>
</dbReference>
<dbReference type="PROSITE" id="PS51257">
    <property type="entry name" value="PROKAR_LIPOPROTEIN"/>
    <property type="match status" value="1"/>
</dbReference>
<organism evidence="2 3">
    <name type="scientific">Paenibacillus filicis</name>
    <dbReference type="NCBI Taxonomy" id="669464"/>
    <lineage>
        <taxon>Bacteria</taxon>
        <taxon>Bacillati</taxon>
        <taxon>Bacillota</taxon>
        <taxon>Bacilli</taxon>
        <taxon>Bacillales</taxon>
        <taxon>Paenibacillaceae</taxon>
        <taxon>Paenibacillus</taxon>
    </lineage>
</organism>
<dbReference type="Gene3D" id="3.40.190.10">
    <property type="entry name" value="Periplasmic binding protein-like II"/>
    <property type="match status" value="1"/>
</dbReference>
<dbReference type="InterPro" id="IPR006059">
    <property type="entry name" value="SBP"/>
</dbReference>
<evidence type="ECO:0000256" key="1">
    <source>
        <dbReference type="SAM" id="SignalP"/>
    </source>
</evidence>
<reference evidence="2 3" key="1">
    <citation type="submission" date="2024-04" db="EMBL/GenBank/DDBJ databases">
        <title>draft genome sequnece of Paenibacillus filicis.</title>
        <authorList>
            <person name="Kim D.-U."/>
        </authorList>
    </citation>
    <scope>NUCLEOTIDE SEQUENCE [LARGE SCALE GENOMIC DNA]</scope>
    <source>
        <strain evidence="2 3">KACC14197</strain>
    </source>
</reference>
<comment type="caution">
    <text evidence="2">The sequence shown here is derived from an EMBL/GenBank/DDBJ whole genome shotgun (WGS) entry which is preliminary data.</text>
</comment>
<keyword evidence="1" id="KW-0732">Signal</keyword>
<keyword evidence="3" id="KW-1185">Reference proteome</keyword>
<feature type="signal peptide" evidence="1">
    <location>
        <begin position="1"/>
        <end position="21"/>
    </location>
</feature>